<sequence length="166" mass="18491">MRGVNTFPFCALLSRSKSRVVSREMVPRFLPRRADPRSQERFKGFSAATAFKAFTSGNSRSPTVEEIDITYIRSLDQLKCELCILLLILTQGFSVHRQNFYIVVQDTKNPSTTTLRTPFLSFLTSPSIRTSSSLSFVSSPFSAQKSSVCSAAPRRGSRPPLSGCRL</sequence>
<dbReference type="EMBL" id="KL142375">
    <property type="protein sequence ID" value="KDR78149.1"/>
    <property type="molecule type" value="Genomic_DNA"/>
</dbReference>
<proteinExistence type="predicted"/>
<evidence type="ECO:0000313" key="2">
    <source>
        <dbReference type="Proteomes" id="UP000027222"/>
    </source>
</evidence>
<dbReference type="AlphaFoldDB" id="A0A067TE19"/>
<accession>A0A067TE19</accession>
<name>A0A067TE19_GALM3</name>
<dbReference type="HOGENOM" id="CLU_1602851_0_0_1"/>
<gene>
    <name evidence="1" type="ORF">GALMADRAFT_1303810</name>
</gene>
<organism evidence="1 2">
    <name type="scientific">Galerina marginata (strain CBS 339.88)</name>
    <dbReference type="NCBI Taxonomy" id="685588"/>
    <lineage>
        <taxon>Eukaryota</taxon>
        <taxon>Fungi</taxon>
        <taxon>Dikarya</taxon>
        <taxon>Basidiomycota</taxon>
        <taxon>Agaricomycotina</taxon>
        <taxon>Agaricomycetes</taxon>
        <taxon>Agaricomycetidae</taxon>
        <taxon>Agaricales</taxon>
        <taxon>Agaricineae</taxon>
        <taxon>Strophariaceae</taxon>
        <taxon>Galerina</taxon>
    </lineage>
</organism>
<keyword evidence="2" id="KW-1185">Reference proteome</keyword>
<dbReference type="Proteomes" id="UP000027222">
    <property type="component" value="Unassembled WGS sequence"/>
</dbReference>
<protein>
    <submittedName>
        <fullName evidence="1">Uncharacterized protein</fullName>
    </submittedName>
</protein>
<reference evidence="2" key="1">
    <citation type="journal article" date="2014" name="Proc. Natl. Acad. Sci. U.S.A.">
        <title>Extensive sampling of basidiomycete genomes demonstrates inadequacy of the white-rot/brown-rot paradigm for wood decay fungi.</title>
        <authorList>
            <person name="Riley R."/>
            <person name="Salamov A.A."/>
            <person name="Brown D.W."/>
            <person name="Nagy L.G."/>
            <person name="Floudas D."/>
            <person name="Held B.W."/>
            <person name="Levasseur A."/>
            <person name="Lombard V."/>
            <person name="Morin E."/>
            <person name="Otillar R."/>
            <person name="Lindquist E.A."/>
            <person name="Sun H."/>
            <person name="LaButti K.M."/>
            <person name="Schmutz J."/>
            <person name="Jabbour D."/>
            <person name="Luo H."/>
            <person name="Baker S.E."/>
            <person name="Pisabarro A.G."/>
            <person name="Walton J.D."/>
            <person name="Blanchette R.A."/>
            <person name="Henrissat B."/>
            <person name="Martin F."/>
            <person name="Cullen D."/>
            <person name="Hibbett D.S."/>
            <person name="Grigoriev I.V."/>
        </authorList>
    </citation>
    <scope>NUCLEOTIDE SEQUENCE [LARGE SCALE GENOMIC DNA]</scope>
    <source>
        <strain evidence="2">CBS 339.88</strain>
    </source>
</reference>
<evidence type="ECO:0000313" key="1">
    <source>
        <dbReference type="EMBL" id="KDR78149.1"/>
    </source>
</evidence>